<dbReference type="Pfam" id="PF04548">
    <property type="entry name" value="AIG1"/>
    <property type="match status" value="1"/>
</dbReference>
<keyword evidence="2" id="KW-0547">Nucleotide-binding</keyword>
<dbReference type="PANTHER" id="PTHR10903">
    <property type="entry name" value="GTPASE, IMAP FAMILY MEMBER-RELATED"/>
    <property type="match status" value="1"/>
</dbReference>
<comment type="similarity">
    <text evidence="1">Belongs to the TRAFAC class TrmE-Era-EngA-EngB-Septin-like GTPase superfamily. AIG1/Toc34/Toc159-like paraseptin GTPase family. IAN subfamily.</text>
</comment>
<evidence type="ECO:0000256" key="3">
    <source>
        <dbReference type="ARBA" id="ARBA00023134"/>
    </source>
</evidence>
<dbReference type="SUPFAM" id="SSF52540">
    <property type="entry name" value="P-loop containing nucleoside triphosphate hydrolases"/>
    <property type="match status" value="1"/>
</dbReference>
<evidence type="ECO:0000313" key="5">
    <source>
        <dbReference type="Ensembl" id="ENSPMGP00000018933.1"/>
    </source>
</evidence>
<evidence type="ECO:0000259" key="4">
    <source>
        <dbReference type="PROSITE" id="PS51720"/>
    </source>
</evidence>
<accession>A0A3B4AP79</accession>
<keyword evidence="3" id="KW-0342">GTP-binding</keyword>
<evidence type="ECO:0000256" key="2">
    <source>
        <dbReference type="ARBA" id="ARBA00022741"/>
    </source>
</evidence>
<organism evidence="5 6">
    <name type="scientific">Periophthalmus magnuspinnatus</name>
    <dbReference type="NCBI Taxonomy" id="409849"/>
    <lineage>
        <taxon>Eukaryota</taxon>
        <taxon>Metazoa</taxon>
        <taxon>Chordata</taxon>
        <taxon>Craniata</taxon>
        <taxon>Vertebrata</taxon>
        <taxon>Euteleostomi</taxon>
        <taxon>Actinopterygii</taxon>
        <taxon>Neopterygii</taxon>
        <taxon>Teleostei</taxon>
        <taxon>Neoteleostei</taxon>
        <taxon>Acanthomorphata</taxon>
        <taxon>Gobiaria</taxon>
        <taxon>Gobiiformes</taxon>
        <taxon>Gobioidei</taxon>
        <taxon>Gobiidae</taxon>
        <taxon>Oxudercinae</taxon>
        <taxon>Periophthalmus</taxon>
    </lineage>
</organism>
<dbReference type="Proteomes" id="UP000261520">
    <property type="component" value="Unplaced"/>
</dbReference>
<sequence>MDTVDKLTQGGSLRIALIGKRSRAIANTILGVKHFPLIQPKAICEKVSRMVHGRTVTMLITPPLYNDSFSDEQLSKCVSELSPGPHVYLLLLPIGNIDKQDKDSLQLIKKRLREKVADYVFIVFTNGELLEEDYTIENYIEECDDSVKDILNECKSRYHVLNNKTETNRTQVAELLDKIDKMTQENSCNYFTKEMLKMKELNNKQHEQRSPFSASDQKYTKAQRSEVTQVRCTKNASGTFF</sequence>
<dbReference type="Ensembl" id="ENSPMGT00000020186.1">
    <property type="protein sequence ID" value="ENSPMGP00000018933.1"/>
    <property type="gene ID" value="ENSPMGG00000015406.1"/>
</dbReference>
<feature type="domain" description="AIG1-type G" evidence="4">
    <location>
        <begin position="10"/>
        <end position="200"/>
    </location>
</feature>
<reference evidence="5" key="2">
    <citation type="submission" date="2025-09" db="UniProtKB">
        <authorList>
            <consortium name="Ensembl"/>
        </authorList>
    </citation>
    <scope>IDENTIFICATION</scope>
</reference>
<dbReference type="InterPro" id="IPR045058">
    <property type="entry name" value="GIMA/IAN/Toc"/>
</dbReference>
<proteinExistence type="inferred from homology"/>
<dbReference type="InterPro" id="IPR006703">
    <property type="entry name" value="G_AIG1"/>
</dbReference>
<name>A0A3B4AP79_9GOBI</name>
<dbReference type="STRING" id="409849.ENSPMGP00000018933"/>
<evidence type="ECO:0000313" key="6">
    <source>
        <dbReference type="Proteomes" id="UP000261520"/>
    </source>
</evidence>
<dbReference type="PANTHER" id="PTHR10903:SF170">
    <property type="entry name" value="GTPASE IMAP FAMILY MEMBER 7"/>
    <property type="match status" value="1"/>
</dbReference>
<keyword evidence="6" id="KW-1185">Reference proteome</keyword>
<protein>
    <recommendedName>
        <fullName evidence="4">AIG1-type G domain-containing protein</fullName>
    </recommendedName>
</protein>
<evidence type="ECO:0000256" key="1">
    <source>
        <dbReference type="ARBA" id="ARBA00008535"/>
    </source>
</evidence>
<reference evidence="5" key="1">
    <citation type="submission" date="2025-08" db="UniProtKB">
        <authorList>
            <consortium name="Ensembl"/>
        </authorList>
    </citation>
    <scope>IDENTIFICATION</scope>
</reference>
<dbReference type="PROSITE" id="PS51720">
    <property type="entry name" value="G_AIG1"/>
    <property type="match status" value="1"/>
</dbReference>
<dbReference type="InterPro" id="IPR027417">
    <property type="entry name" value="P-loop_NTPase"/>
</dbReference>
<dbReference type="AlphaFoldDB" id="A0A3B4AP79"/>
<dbReference type="Gene3D" id="3.40.50.300">
    <property type="entry name" value="P-loop containing nucleotide triphosphate hydrolases"/>
    <property type="match status" value="1"/>
</dbReference>
<dbReference type="GO" id="GO:0005525">
    <property type="term" value="F:GTP binding"/>
    <property type="evidence" value="ECO:0007669"/>
    <property type="project" value="UniProtKB-KW"/>
</dbReference>